<gene>
    <name evidence="3" type="ORF">MACH26_04270</name>
</gene>
<dbReference type="GO" id="GO:0008641">
    <property type="term" value="F:ubiquitin-like modifier activating enzyme activity"/>
    <property type="evidence" value="ECO:0007669"/>
    <property type="project" value="InterPro"/>
</dbReference>
<evidence type="ECO:0000259" key="2">
    <source>
        <dbReference type="Pfam" id="PF00899"/>
    </source>
</evidence>
<dbReference type="GO" id="GO:0016779">
    <property type="term" value="F:nucleotidyltransferase activity"/>
    <property type="evidence" value="ECO:0007669"/>
    <property type="project" value="UniProtKB-KW"/>
</dbReference>
<evidence type="ECO:0000313" key="3">
    <source>
        <dbReference type="EMBL" id="BDX04906.1"/>
    </source>
</evidence>
<evidence type="ECO:0000256" key="1">
    <source>
        <dbReference type="ARBA" id="ARBA00009919"/>
    </source>
</evidence>
<dbReference type="GO" id="GO:0005829">
    <property type="term" value="C:cytosol"/>
    <property type="evidence" value="ECO:0007669"/>
    <property type="project" value="TreeGrafter"/>
</dbReference>
<dbReference type="GO" id="GO:0004792">
    <property type="term" value="F:thiosulfate-cyanide sulfurtransferase activity"/>
    <property type="evidence" value="ECO:0007669"/>
    <property type="project" value="TreeGrafter"/>
</dbReference>
<dbReference type="PROSITE" id="PS51257">
    <property type="entry name" value="PROKAR_LIPOPROTEIN"/>
    <property type="match status" value="1"/>
</dbReference>
<dbReference type="NCBIfam" id="NF004281">
    <property type="entry name" value="PRK05690.1"/>
    <property type="match status" value="1"/>
</dbReference>
<dbReference type="Proteomes" id="UP001333710">
    <property type="component" value="Chromosome"/>
</dbReference>
<dbReference type="InterPro" id="IPR045886">
    <property type="entry name" value="ThiF/MoeB/HesA"/>
</dbReference>
<name>A0AA48KMX6_9ALTE</name>
<comment type="similarity">
    <text evidence="1">Belongs to the HesA/MoeB/ThiF family.</text>
</comment>
<dbReference type="Pfam" id="PF00899">
    <property type="entry name" value="ThiF"/>
    <property type="match status" value="1"/>
</dbReference>
<accession>A0AA48KMX6</accession>
<keyword evidence="3" id="KW-0808">Transferase</keyword>
<dbReference type="PANTHER" id="PTHR10953:SF102">
    <property type="entry name" value="ADENYLYLTRANSFERASE AND SULFURTRANSFERASE MOCS3"/>
    <property type="match status" value="1"/>
</dbReference>
<dbReference type="CDD" id="cd00757">
    <property type="entry name" value="ThiF_MoeB_HesA_family"/>
    <property type="match status" value="1"/>
</dbReference>
<dbReference type="KEGG" id="pmaw:MACH26_04270"/>
<dbReference type="InterPro" id="IPR000594">
    <property type="entry name" value="ThiF_NAD_FAD-bd"/>
</dbReference>
<reference evidence="3" key="1">
    <citation type="submission" date="2023-01" db="EMBL/GenBank/DDBJ databases">
        <title>Complete genome sequence of Planctobacterium marinum strain Dej080120_11.</title>
        <authorList>
            <person name="Ueki S."/>
            <person name="Maruyama F."/>
        </authorList>
    </citation>
    <scope>NUCLEOTIDE SEQUENCE</scope>
    <source>
        <strain evidence="3">Dej080120_11</strain>
    </source>
</reference>
<dbReference type="FunFam" id="3.40.50.720:FF:000080">
    <property type="entry name" value="Thiazole biosynthesis adenylyltransferase ThiF"/>
    <property type="match status" value="1"/>
</dbReference>
<dbReference type="AlphaFoldDB" id="A0AA48KMX6"/>
<evidence type="ECO:0000313" key="4">
    <source>
        <dbReference type="Proteomes" id="UP001333710"/>
    </source>
</evidence>
<dbReference type="EMBL" id="AP027272">
    <property type="protein sequence ID" value="BDX04906.1"/>
    <property type="molecule type" value="Genomic_DNA"/>
</dbReference>
<keyword evidence="4" id="KW-1185">Reference proteome</keyword>
<sequence>MNAKVLLLGVGGLGCTAAQNLVGAGVGKLVLVDDDRVELNNIHRQVLHYENDVGRLKVESAKETLLTINSSCDIDTVARRLEDIELLNYIEQADIVLDCSDNLETRKQVNRLCWQAGTALISGAATRLEGQLLCLVPGRENPCYECFSRLFPEQELSCSEAGVMPPVVSIIGAMQAMEALKLLINLGKTPVGKLLMFDFQTNEWRQFNLVKDPQCSVCGE</sequence>
<dbReference type="SUPFAM" id="SSF69572">
    <property type="entry name" value="Activating enzymes of the ubiquitin-like proteins"/>
    <property type="match status" value="1"/>
</dbReference>
<dbReference type="Gene3D" id="3.40.50.720">
    <property type="entry name" value="NAD(P)-binding Rossmann-like Domain"/>
    <property type="match status" value="1"/>
</dbReference>
<dbReference type="GO" id="GO:0008146">
    <property type="term" value="F:sulfotransferase activity"/>
    <property type="evidence" value="ECO:0007669"/>
    <property type="project" value="TreeGrafter"/>
</dbReference>
<proteinExistence type="inferred from homology"/>
<protein>
    <submittedName>
        <fullName evidence="3">Molybdopterin-synthase adenylyltransferase MoeB</fullName>
    </submittedName>
</protein>
<feature type="domain" description="THIF-type NAD/FAD binding fold" evidence="2">
    <location>
        <begin position="2"/>
        <end position="217"/>
    </location>
</feature>
<dbReference type="InterPro" id="IPR035985">
    <property type="entry name" value="Ubiquitin-activating_enz"/>
</dbReference>
<dbReference type="PANTHER" id="PTHR10953">
    <property type="entry name" value="UBIQUITIN-ACTIVATING ENZYME E1"/>
    <property type="match status" value="1"/>
</dbReference>
<keyword evidence="3" id="KW-0548">Nucleotidyltransferase</keyword>
<organism evidence="3 4">
    <name type="scientific">Planctobacterium marinum</name>
    <dbReference type="NCBI Taxonomy" id="1631968"/>
    <lineage>
        <taxon>Bacteria</taxon>
        <taxon>Pseudomonadati</taxon>
        <taxon>Pseudomonadota</taxon>
        <taxon>Gammaproteobacteria</taxon>
        <taxon>Alteromonadales</taxon>
        <taxon>Alteromonadaceae</taxon>
        <taxon>Planctobacterium</taxon>
    </lineage>
</organism>